<dbReference type="EMBL" id="WUMV01000003">
    <property type="protein sequence ID" value="MXN65355.1"/>
    <property type="molecule type" value="Genomic_DNA"/>
</dbReference>
<dbReference type="RefSeq" id="WP_160775544.1">
    <property type="nucleotide sequence ID" value="NZ_WUMV01000003.1"/>
</dbReference>
<organism evidence="1 2">
    <name type="scientific">Stappia sediminis</name>
    <dbReference type="NCBI Taxonomy" id="2692190"/>
    <lineage>
        <taxon>Bacteria</taxon>
        <taxon>Pseudomonadati</taxon>
        <taxon>Pseudomonadota</taxon>
        <taxon>Alphaproteobacteria</taxon>
        <taxon>Hyphomicrobiales</taxon>
        <taxon>Stappiaceae</taxon>
        <taxon>Stappia</taxon>
    </lineage>
</organism>
<comment type="caution">
    <text evidence="1">The sequence shown here is derived from an EMBL/GenBank/DDBJ whole genome shotgun (WGS) entry which is preliminary data.</text>
</comment>
<evidence type="ECO:0000313" key="1">
    <source>
        <dbReference type="EMBL" id="MXN65355.1"/>
    </source>
</evidence>
<evidence type="ECO:0000313" key="2">
    <source>
        <dbReference type="Proteomes" id="UP000433101"/>
    </source>
</evidence>
<dbReference type="AlphaFoldDB" id="A0A7X3S836"/>
<name>A0A7X3S836_9HYPH</name>
<reference evidence="1 2" key="1">
    <citation type="submission" date="2019-12" db="EMBL/GenBank/DDBJ databases">
        <authorList>
            <person name="Li M."/>
        </authorList>
    </citation>
    <scope>NUCLEOTIDE SEQUENCE [LARGE SCALE GENOMIC DNA]</scope>
    <source>
        <strain evidence="1 2">GBMRC 2046</strain>
    </source>
</reference>
<proteinExistence type="predicted"/>
<gene>
    <name evidence="1" type="ORF">GR183_10625</name>
</gene>
<dbReference type="Proteomes" id="UP000433101">
    <property type="component" value="Unassembled WGS sequence"/>
</dbReference>
<keyword evidence="2" id="KW-1185">Reference proteome</keyword>
<sequence length="89" mass="9816">MAHYDAHATRPAPAGLMDYLIGSLKRLRFAQFMPSRGSSEATCKTALDAETSRDAGICPQYRDYSSFRDVGHGRDLQRTAERIRAGLPG</sequence>
<accession>A0A7X3S836</accession>
<protein>
    <submittedName>
        <fullName evidence="1">Uncharacterized protein</fullName>
    </submittedName>
</protein>